<dbReference type="Proteomes" id="UP001272242">
    <property type="component" value="Unassembled WGS sequence"/>
</dbReference>
<gene>
    <name evidence="1" type="ORF">R5W23_003081</name>
</gene>
<accession>A0ABU5EVU3</accession>
<name>A0ABU5EVU3_9BACT</name>
<reference evidence="2" key="1">
    <citation type="journal article" date="2023" name="Mar. Drugs">
        <title>Gemmata algarum, a Novel Planctomycete Isolated from an Algal Mat, Displays Antimicrobial Activity.</title>
        <authorList>
            <person name="Kumar G."/>
            <person name="Kallscheuer N."/>
            <person name="Kashif M."/>
            <person name="Ahamad S."/>
            <person name="Jagadeeshwari U."/>
            <person name="Pannikurungottu S."/>
            <person name="Haufschild T."/>
            <person name="Kabuu M."/>
            <person name="Sasikala C."/>
            <person name="Jogler C."/>
            <person name="Ramana C."/>
        </authorList>
    </citation>
    <scope>NUCLEOTIDE SEQUENCE [LARGE SCALE GENOMIC DNA]</scope>
    <source>
        <strain evidence="2">JC673</strain>
    </source>
</reference>
<organism evidence="1 2">
    <name type="scientific">Gemmata algarum</name>
    <dbReference type="NCBI Taxonomy" id="2975278"/>
    <lineage>
        <taxon>Bacteria</taxon>
        <taxon>Pseudomonadati</taxon>
        <taxon>Planctomycetota</taxon>
        <taxon>Planctomycetia</taxon>
        <taxon>Gemmatales</taxon>
        <taxon>Gemmataceae</taxon>
        <taxon>Gemmata</taxon>
    </lineage>
</organism>
<dbReference type="RefSeq" id="WP_261189319.1">
    <property type="nucleotide sequence ID" value="NZ_JAXBLV010000002.1"/>
</dbReference>
<proteinExistence type="predicted"/>
<comment type="caution">
    <text evidence="1">The sequence shown here is derived from an EMBL/GenBank/DDBJ whole genome shotgun (WGS) entry which is preliminary data.</text>
</comment>
<keyword evidence="2" id="KW-1185">Reference proteome</keyword>
<evidence type="ECO:0000313" key="2">
    <source>
        <dbReference type="Proteomes" id="UP001272242"/>
    </source>
</evidence>
<evidence type="ECO:0000313" key="1">
    <source>
        <dbReference type="EMBL" id="MDY3557816.1"/>
    </source>
</evidence>
<protein>
    <submittedName>
        <fullName evidence="1">Uncharacterized protein</fullName>
    </submittedName>
</protein>
<sequence length="47" mass="5095">MSPVRLGFLVVVTAALLALPIVAHGCHGDDVDHEPLFVPFRLNADDR</sequence>
<dbReference type="EMBL" id="JAXBLV010000002">
    <property type="protein sequence ID" value="MDY3557816.1"/>
    <property type="molecule type" value="Genomic_DNA"/>
</dbReference>